<evidence type="ECO:0000256" key="8">
    <source>
        <dbReference type="ARBA" id="ARBA00022833"/>
    </source>
</evidence>
<feature type="binding site" evidence="13">
    <location>
        <position position="179"/>
    </location>
    <ligand>
        <name>Zn(2+)</name>
        <dbReference type="ChEBI" id="CHEBI:29105"/>
        <label>1</label>
    </ligand>
</feature>
<dbReference type="Pfam" id="PF00413">
    <property type="entry name" value="Peptidase_M10"/>
    <property type="match status" value="1"/>
</dbReference>
<dbReference type="GO" id="GO:0030574">
    <property type="term" value="P:collagen catabolic process"/>
    <property type="evidence" value="ECO:0007669"/>
    <property type="project" value="TreeGrafter"/>
</dbReference>
<feature type="binding site" evidence="13">
    <location>
        <position position="191"/>
    </location>
    <ligand>
        <name>Ca(2+)</name>
        <dbReference type="ChEBI" id="CHEBI:29108"/>
        <label>3</label>
    </ligand>
</feature>
<feature type="domain" description="Peptidase metallopeptidase" evidence="15">
    <location>
        <begin position="94"/>
        <end position="257"/>
    </location>
</feature>
<feature type="binding site" evidence="13">
    <location>
        <position position="216"/>
    </location>
    <ligand>
        <name>Zn(2+)</name>
        <dbReference type="ChEBI" id="CHEBI:29105"/>
        <label>2</label>
        <note>catalytic</note>
    </ligand>
</feature>
<evidence type="ECO:0000256" key="1">
    <source>
        <dbReference type="ARBA" id="ARBA00004613"/>
    </source>
</evidence>
<keyword evidence="16" id="KW-1185">Reference proteome</keyword>
<dbReference type="GO" id="GO:0005576">
    <property type="term" value="C:extracellular region"/>
    <property type="evidence" value="ECO:0007669"/>
    <property type="project" value="UniProtKB-SubCell"/>
</dbReference>
<dbReference type="GeneID" id="116289243"/>
<dbReference type="InterPro" id="IPR001818">
    <property type="entry name" value="Pept_M10_metallopeptidase"/>
</dbReference>
<evidence type="ECO:0000256" key="2">
    <source>
        <dbReference type="ARBA" id="ARBA00010370"/>
    </source>
</evidence>
<name>A0A6P8HHB5_ACTTE</name>
<proteinExistence type="inferred from homology"/>
<dbReference type="GO" id="GO:0004222">
    <property type="term" value="F:metalloendopeptidase activity"/>
    <property type="evidence" value="ECO:0007669"/>
    <property type="project" value="InterPro"/>
</dbReference>
<organism evidence="16 17">
    <name type="scientific">Actinia tenebrosa</name>
    <name type="common">Australian red waratah sea anemone</name>
    <dbReference type="NCBI Taxonomy" id="6105"/>
    <lineage>
        <taxon>Eukaryota</taxon>
        <taxon>Metazoa</taxon>
        <taxon>Cnidaria</taxon>
        <taxon>Anthozoa</taxon>
        <taxon>Hexacorallia</taxon>
        <taxon>Actiniaria</taxon>
        <taxon>Actiniidae</taxon>
        <taxon>Actinia</taxon>
    </lineage>
</organism>
<dbReference type="InterPro" id="IPR024079">
    <property type="entry name" value="MetalloPept_cat_dom_sf"/>
</dbReference>
<evidence type="ECO:0000256" key="13">
    <source>
        <dbReference type="PIRSR" id="PIRSR621190-2"/>
    </source>
</evidence>
<keyword evidence="3" id="KW-0964">Secreted</keyword>
<dbReference type="Pfam" id="PF01471">
    <property type="entry name" value="PG_binding_1"/>
    <property type="match status" value="1"/>
</dbReference>
<comment type="cofactor">
    <cofactor evidence="13">
        <name>Ca(2+)</name>
        <dbReference type="ChEBI" id="CHEBI:29108"/>
    </cofactor>
    <text evidence="13">Can bind about 5 Ca(2+) ions per subunit.</text>
</comment>
<dbReference type="SUPFAM" id="SSF47090">
    <property type="entry name" value="PGBD-like"/>
    <property type="match status" value="1"/>
</dbReference>
<dbReference type="SMART" id="SM00235">
    <property type="entry name" value="ZnMc"/>
    <property type="match status" value="1"/>
</dbReference>
<feature type="chain" id="PRO_5027760683" evidence="14">
    <location>
        <begin position="19"/>
        <end position="307"/>
    </location>
</feature>
<comment type="subcellular location">
    <subcellularLocation>
        <location evidence="1">Secreted</location>
    </subcellularLocation>
</comment>
<feature type="binding site" evidence="13">
    <location>
        <position position="112"/>
    </location>
    <ligand>
        <name>Ca(2+)</name>
        <dbReference type="ChEBI" id="CHEBI:29108"/>
        <label>1</label>
    </ligand>
</feature>
<evidence type="ECO:0000256" key="11">
    <source>
        <dbReference type="ARBA" id="ARBA00023145"/>
    </source>
</evidence>
<feature type="binding site" evidence="13">
    <location>
        <position position="194"/>
    </location>
    <ligand>
        <name>Ca(2+)</name>
        <dbReference type="ChEBI" id="CHEBI:29108"/>
        <label>3</label>
    </ligand>
</feature>
<evidence type="ECO:0000256" key="12">
    <source>
        <dbReference type="PIRSR" id="PIRSR621190-1"/>
    </source>
</evidence>
<feature type="binding site" evidence="13">
    <location>
        <position position="230"/>
    </location>
    <ligand>
        <name>Zn(2+)</name>
        <dbReference type="ChEBI" id="CHEBI:29105"/>
        <label>2</label>
        <note>catalytic</note>
    </ligand>
</feature>
<dbReference type="InParanoid" id="A0A6P8HHB5"/>
<evidence type="ECO:0000256" key="5">
    <source>
        <dbReference type="ARBA" id="ARBA00022723"/>
    </source>
</evidence>
<accession>A0A6P8HHB5</accession>
<keyword evidence="9 13" id="KW-0106">Calcium</keyword>
<evidence type="ECO:0000313" key="17">
    <source>
        <dbReference type="RefSeq" id="XP_031551992.1"/>
    </source>
</evidence>
<dbReference type="PRINTS" id="PR00138">
    <property type="entry name" value="MATRIXIN"/>
</dbReference>
<evidence type="ECO:0000256" key="6">
    <source>
        <dbReference type="ARBA" id="ARBA00022729"/>
    </source>
</evidence>
<dbReference type="FunCoup" id="A0A6P8HHB5">
    <property type="interactions" value="273"/>
</dbReference>
<reference evidence="17" key="1">
    <citation type="submission" date="2025-08" db="UniProtKB">
        <authorList>
            <consortium name="RefSeq"/>
        </authorList>
    </citation>
    <scope>IDENTIFICATION</scope>
    <source>
        <tissue evidence="17">Tentacle</tissue>
    </source>
</reference>
<evidence type="ECO:0000313" key="16">
    <source>
        <dbReference type="Proteomes" id="UP000515163"/>
    </source>
</evidence>
<feature type="binding site" description="in inhibited form" evidence="13">
    <location>
        <position position="77"/>
    </location>
    <ligand>
        <name>Zn(2+)</name>
        <dbReference type="ChEBI" id="CHEBI:29105"/>
        <label>2</label>
        <note>catalytic</note>
    </ligand>
</feature>
<dbReference type="Gene3D" id="3.40.390.10">
    <property type="entry name" value="Collagenase (Catalytic Domain)"/>
    <property type="match status" value="1"/>
</dbReference>
<feature type="binding site" evidence="13">
    <location>
        <position position="212"/>
    </location>
    <ligand>
        <name>Zn(2+)</name>
        <dbReference type="ChEBI" id="CHEBI:29105"/>
        <label>2</label>
        <note>catalytic</note>
    </ligand>
</feature>
<dbReference type="CDD" id="cd04278">
    <property type="entry name" value="ZnMc_MMP"/>
    <property type="match status" value="1"/>
</dbReference>
<feature type="signal peptide" evidence="14">
    <location>
        <begin position="1"/>
        <end position="18"/>
    </location>
</feature>
<dbReference type="PANTHER" id="PTHR10201">
    <property type="entry name" value="MATRIX METALLOPROTEINASE"/>
    <property type="match status" value="1"/>
</dbReference>
<dbReference type="RefSeq" id="XP_031551992.1">
    <property type="nucleotide sequence ID" value="XM_031696132.1"/>
</dbReference>
<dbReference type="AlphaFoldDB" id="A0A6P8HHB5"/>
<keyword evidence="6 14" id="KW-0732">Signal</keyword>
<keyword evidence="8 13" id="KW-0862">Zinc</keyword>
<dbReference type="GO" id="GO:0031012">
    <property type="term" value="C:extracellular matrix"/>
    <property type="evidence" value="ECO:0007669"/>
    <property type="project" value="InterPro"/>
</dbReference>
<dbReference type="KEGG" id="aten:116289243"/>
<dbReference type="FunFam" id="3.40.390.10:FF:000007">
    <property type="entry name" value="Collagenase 3"/>
    <property type="match status" value="1"/>
</dbReference>
<dbReference type="InterPro" id="IPR002477">
    <property type="entry name" value="Peptidoglycan-bd-like"/>
</dbReference>
<evidence type="ECO:0000259" key="15">
    <source>
        <dbReference type="SMART" id="SM00235"/>
    </source>
</evidence>
<keyword evidence="11" id="KW-0865">Zymogen</keyword>
<feature type="binding site" evidence="13">
    <location>
        <position position="172"/>
    </location>
    <ligand>
        <name>Ca(2+)</name>
        <dbReference type="ChEBI" id="CHEBI:29108"/>
        <label>3</label>
    </ligand>
</feature>
<feature type="binding site" evidence="13">
    <location>
        <position position="222"/>
    </location>
    <ligand>
        <name>Zn(2+)</name>
        <dbReference type="ChEBI" id="CHEBI:29105"/>
        <label>2</label>
        <note>catalytic</note>
    </ligand>
</feature>
<dbReference type="InterPro" id="IPR021190">
    <property type="entry name" value="Pept_M10A"/>
</dbReference>
<feature type="binding site" evidence="13">
    <location>
        <position position="194"/>
    </location>
    <ligand>
        <name>Ca(2+)</name>
        <dbReference type="ChEBI" id="CHEBI:29108"/>
        <label>1</label>
    </ligand>
</feature>
<gene>
    <name evidence="17" type="primary">LOC116289243</name>
</gene>
<dbReference type="GO" id="GO:0006508">
    <property type="term" value="P:proteolysis"/>
    <property type="evidence" value="ECO:0007669"/>
    <property type="project" value="UniProtKB-KW"/>
</dbReference>
<feature type="binding site" evidence="13">
    <location>
        <position position="147"/>
    </location>
    <ligand>
        <name>Ca(2+)</name>
        <dbReference type="ChEBI" id="CHEBI:29108"/>
        <label>2</label>
    </ligand>
</feature>
<feature type="binding site" evidence="13">
    <location>
        <position position="157"/>
    </location>
    <ligand>
        <name>Zn(2+)</name>
        <dbReference type="ChEBI" id="CHEBI:29105"/>
        <label>1</label>
    </ligand>
</feature>
<keyword evidence="5 13" id="KW-0479">Metal-binding</keyword>
<dbReference type="InterPro" id="IPR036365">
    <property type="entry name" value="PGBD-like_sf"/>
</dbReference>
<dbReference type="InterPro" id="IPR033739">
    <property type="entry name" value="M10A_MMP"/>
</dbReference>
<sequence>MKLLVVFALCAVSAVVFAEDEETFALKYLNQYQYISQSRSGNQNVETALKNFQKFAGIPETGRVDAATITQMKKPRCGLPDMDESGLRVRRYKTAEPWGKKELYYFIQYGRDLPTRTQDNVFYYALKYWADVSGLSFRQVGRAEHADIKISFGSKTHQGTNAESTCGYPFDGQGKVLAHAFFPSDGRAHFDEDEKFTHETSEGTNLKWVATHEFGHALGLHHTDVKGAIMYPYYTGYVKNMKLHSDDIRGIQSLYGEYKWWVVWGELWVVWGDVWVIWGYVWCNVWVVWGDEWVVWGDDGGCMGGMG</sequence>
<evidence type="ECO:0000256" key="3">
    <source>
        <dbReference type="ARBA" id="ARBA00022525"/>
    </source>
</evidence>
<comment type="cofactor">
    <cofactor evidence="13">
        <name>Zn(2+)</name>
        <dbReference type="ChEBI" id="CHEBI:29105"/>
    </cofactor>
    <text evidence="13">Binds 2 Zn(2+) ions per subunit.</text>
</comment>
<feature type="binding site" evidence="13">
    <location>
        <position position="189"/>
    </location>
    <ligand>
        <name>Zn(2+)</name>
        <dbReference type="ChEBI" id="CHEBI:29105"/>
        <label>1</label>
    </ligand>
</feature>
<evidence type="ECO:0000256" key="4">
    <source>
        <dbReference type="ARBA" id="ARBA00022670"/>
    </source>
</evidence>
<dbReference type="InterPro" id="IPR006026">
    <property type="entry name" value="Peptidase_Metallo"/>
</dbReference>
<keyword evidence="4" id="KW-0645">Protease</keyword>
<evidence type="ECO:0000256" key="14">
    <source>
        <dbReference type="SAM" id="SignalP"/>
    </source>
</evidence>
<evidence type="ECO:0000256" key="10">
    <source>
        <dbReference type="ARBA" id="ARBA00023049"/>
    </source>
</evidence>
<keyword evidence="10" id="KW-0482">Metalloprotease</keyword>
<dbReference type="GO" id="GO:0008270">
    <property type="term" value="F:zinc ion binding"/>
    <property type="evidence" value="ECO:0007669"/>
    <property type="project" value="InterPro"/>
</dbReference>
<feature type="binding site" evidence="13">
    <location>
        <position position="171"/>
    </location>
    <ligand>
        <name>Ca(2+)</name>
        <dbReference type="ChEBI" id="CHEBI:29108"/>
        <label>3</label>
    </ligand>
</feature>
<evidence type="ECO:0000256" key="9">
    <source>
        <dbReference type="ARBA" id="ARBA00022837"/>
    </source>
</evidence>
<protein>
    <submittedName>
        <fullName evidence="17">50 kDa hatching enzyme-like</fullName>
    </submittedName>
</protein>
<dbReference type="SUPFAM" id="SSF55486">
    <property type="entry name" value="Metalloproteases ('zincins'), catalytic domain"/>
    <property type="match status" value="1"/>
</dbReference>
<dbReference type="Proteomes" id="UP000515163">
    <property type="component" value="Unplaced"/>
</dbReference>
<dbReference type="PANTHER" id="PTHR10201:SF291">
    <property type="entry name" value="MATRIX METALLOPROTEINASE 1, ISOFORM C-RELATED"/>
    <property type="match status" value="1"/>
</dbReference>
<dbReference type="GO" id="GO:0030198">
    <property type="term" value="P:extracellular matrix organization"/>
    <property type="evidence" value="ECO:0007669"/>
    <property type="project" value="TreeGrafter"/>
</dbReference>
<dbReference type="OrthoDB" id="406838at2759"/>
<evidence type="ECO:0000256" key="7">
    <source>
        <dbReference type="ARBA" id="ARBA00022801"/>
    </source>
</evidence>
<feature type="active site" evidence="12">
    <location>
        <position position="213"/>
    </location>
</feature>
<keyword evidence="7" id="KW-0378">Hydrolase</keyword>
<comment type="similarity">
    <text evidence="2">Belongs to the peptidase M10A family.</text>
</comment>